<organism evidence="2 3">
    <name type="scientific">Pilimelia columellifera subsp. columellifera</name>
    <dbReference type="NCBI Taxonomy" id="706583"/>
    <lineage>
        <taxon>Bacteria</taxon>
        <taxon>Bacillati</taxon>
        <taxon>Actinomycetota</taxon>
        <taxon>Actinomycetes</taxon>
        <taxon>Micromonosporales</taxon>
        <taxon>Micromonosporaceae</taxon>
        <taxon>Pilimelia</taxon>
    </lineage>
</organism>
<dbReference type="SUPFAM" id="SSF48150">
    <property type="entry name" value="DNA-glycosylase"/>
    <property type="match status" value="1"/>
</dbReference>
<sequence length="192" mass="21409">MTFWLPIGDDANELLRRNPLALLIGMTLDQQVPMERAFSAPYDLVQRLGHEPDPHELATFDPDALIELFARRPALHRFPKAMAGRVQQVCQTLVERHDGDAAALWNGATDGRELLKRVSDLPGFGRQKAQIFVALLGKQFGVRPPGWREAVGDYGQAQAYRSIADVIDEASLGRVREHKKRMKAEARSATGT</sequence>
<dbReference type="Proteomes" id="UP001499978">
    <property type="component" value="Unassembled WGS sequence"/>
</dbReference>
<dbReference type="NCBIfam" id="TIGR03252">
    <property type="entry name" value="HhH-GPD-type base excision DNA repair protein"/>
    <property type="match status" value="1"/>
</dbReference>
<dbReference type="RefSeq" id="WP_344167842.1">
    <property type="nucleotide sequence ID" value="NZ_BAAARY010000002.1"/>
</dbReference>
<dbReference type="Gene3D" id="1.10.340.30">
    <property type="entry name" value="Hypothetical protein, domain 2"/>
    <property type="match status" value="1"/>
</dbReference>
<accession>A0ABP6AA10</accession>
<dbReference type="Pfam" id="PF00730">
    <property type="entry name" value="HhH-GPD"/>
    <property type="match status" value="1"/>
</dbReference>
<protein>
    <submittedName>
        <fullName evidence="2">HhH-GPD-type base excision DNA repair protein</fullName>
    </submittedName>
</protein>
<comment type="caution">
    <text evidence="2">The sequence shown here is derived from an EMBL/GenBank/DDBJ whole genome shotgun (WGS) entry which is preliminary data.</text>
</comment>
<reference evidence="3" key="1">
    <citation type="journal article" date="2019" name="Int. J. Syst. Evol. Microbiol.">
        <title>The Global Catalogue of Microorganisms (GCM) 10K type strain sequencing project: providing services to taxonomists for standard genome sequencing and annotation.</title>
        <authorList>
            <consortium name="The Broad Institute Genomics Platform"/>
            <consortium name="The Broad Institute Genome Sequencing Center for Infectious Disease"/>
            <person name="Wu L."/>
            <person name="Ma J."/>
        </authorList>
    </citation>
    <scope>NUCLEOTIDE SEQUENCE [LARGE SCALE GENOMIC DNA]</scope>
    <source>
        <strain evidence="3">JCM 3367</strain>
    </source>
</reference>
<evidence type="ECO:0000313" key="3">
    <source>
        <dbReference type="Proteomes" id="UP001499978"/>
    </source>
</evidence>
<dbReference type="EMBL" id="BAAARY010000002">
    <property type="protein sequence ID" value="GAA2513296.1"/>
    <property type="molecule type" value="Genomic_DNA"/>
</dbReference>
<gene>
    <name evidence="2" type="ORF">GCM10010201_06100</name>
</gene>
<evidence type="ECO:0000259" key="1">
    <source>
        <dbReference type="Pfam" id="PF00730"/>
    </source>
</evidence>
<proteinExistence type="predicted"/>
<feature type="domain" description="HhH-GPD" evidence="1">
    <location>
        <begin position="24"/>
        <end position="181"/>
    </location>
</feature>
<keyword evidence="3" id="KW-1185">Reference proteome</keyword>
<dbReference type="InterPro" id="IPR003265">
    <property type="entry name" value="HhH-GPD_domain"/>
</dbReference>
<dbReference type="InterPro" id="IPR017658">
    <property type="entry name" value="HhH-GPD_base_excis"/>
</dbReference>
<dbReference type="InterPro" id="IPR011257">
    <property type="entry name" value="DNA_glycosylase"/>
</dbReference>
<name>A0ABP6AA10_9ACTN</name>
<evidence type="ECO:0000313" key="2">
    <source>
        <dbReference type="EMBL" id="GAA2513296.1"/>
    </source>
</evidence>